<evidence type="ECO:0000313" key="3">
    <source>
        <dbReference type="Proteomes" id="UP000004099"/>
    </source>
</evidence>
<dbReference type="HOGENOM" id="CLU_2734994_0_0_9"/>
<keyword evidence="1" id="KW-1133">Transmembrane helix</keyword>
<reference evidence="2 3" key="1">
    <citation type="submission" date="2011-01" db="EMBL/GenBank/DDBJ databases">
        <authorList>
            <person name="Muzny D."/>
            <person name="Qin X."/>
            <person name="Buhay C."/>
            <person name="Dugan-Rocha S."/>
            <person name="Ding Y."/>
            <person name="Chen G."/>
            <person name="Hawes A."/>
            <person name="Holder M."/>
            <person name="Jhangiani S."/>
            <person name="Johnson A."/>
            <person name="Khan Z."/>
            <person name="Li Z."/>
            <person name="Liu W."/>
            <person name="Liu X."/>
            <person name="Perez L."/>
            <person name="Shen H."/>
            <person name="Wang Q."/>
            <person name="Watt J."/>
            <person name="Xi L."/>
            <person name="Xin Y."/>
            <person name="Zhou J."/>
            <person name="Deng J."/>
            <person name="Jiang H."/>
            <person name="Liu Y."/>
            <person name="Qu J."/>
            <person name="Song X.-Z."/>
            <person name="Zhang L."/>
            <person name="Villasana D."/>
            <person name="Johnson A."/>
            <person name="Liu J."/>
            <person name="Liyanage D."/>
            <person name="Lorensuhewa L."/>
            <person name="Robinson T."/>
            <person name="Song A."/>
            <person name="Song B.-B."/>
            <person name="Dinh H."/>
            <person name="Thornton R."/>
            <person name="Coyle M."/>
            <person name="Francisco L."/>
            <person name="Jackson L."/>
            <person name="Javaid M."/>
            <person name="Korchina V."/>
            <person name="Kovar C."/>
            <person name="Mata R."/>
            <person name="Mathew T."/>
            <person name="Ngo R."/>
            <person name="Nguyen L."/>
            <person name="Nguyen N."/>
            <person name="Okwuonu G."/>
            <person name="Ongeri F."/>
            <person name="Pham C."/>
            <person name="Simmons D."/>
            <person name="Wilczek-Boney K."/>
            <person name="Hale W."/>
            <person name="Jakkamsetti A."/>
            <person name="Pham P."/>
            <person name="Ruth R."/>
            <person name="San Lucas F."/>
            <person name="Warren J."/>
            <person name="Zhang J."/>
            <person name="Zhao Z."/>
            <person name="Zhou C."/>
            <person name="Zhu D."/>
            <person name="Lee S."/>
            <person name="Bess C."/>
            <person name="Blankenburg K."/>
            <person name="Forbes L."/>
            <person name="Fu Q."/>
            <person name="Gubbala S."/>
            <person name="Hirani K."/>
            <person name="Jayaseelan J.C."/>
            <person name="Lara F."/>
            <person name="Munidasa M."/>
            <person name="Palculict T."/>
            <person name="Patil S."/>
            <person name="Pu L.-L."/>
            <person name="Saada N."/>
            <person name="Tang L."/>
            <person name="Weissenberger G."/>
            <person name="Zhu Y."/>
            <person name="Hemphill L."/>
            <person name="Shang Y."/>
            <person name="Youmans B."/>
            <person name="Ayvaz T."/>
            <person name="Ross M."/>
            <person name="Santibanez J."/>
            <person name="Aqrawi P."/>
            <person name="Gross S."/>
            <person name="Joshi V."/>
            <person name="Fowler G."/>
            <person name="Nazareth L."/>
            <person name="Reid J."/>
            <person name="Worley K."/>
            <person name="Petrosino J."/>
            <person name="Highlander S."/>
            <person name="Gibbs R."/>
        </authorList>
    </citation>
    <scope>NUCLEOTIDE SEQUENCE [LARGE SCALE GENOMIC DNA]</scope>
    <source>
        <strain evidence="2 3">ATCC 25644</strain>
    </source>
</reference>
<sequence length="71" mass="7894">MEVGKVKLYKWKKGDGITLLRMAVGALVGLILGMIGGALGWPSIDEMLCYAFFTIGFFTFVGGIFKWIFRL</sequence>
<proteinExistence type="predicted"/>
<accession>E7FP08</accession>
<name>E7FP08_9LACO</name>
<organism evidence="2 3">
    <name type="scientific">Ligilactobacillus ruminis ATCC 25644</name>
    <dbReference type="NCBI Taxonomy" id="525362"/>
    <lineage>
        <taxon>Bacteria</taxon>
        <taxon>Bacillati</taxon>
        <taxon>Bacillota</taxon>
        <taxon>Bacilli</taxon>
        <taxon>Lactobacillales</taxon>
        <taxon>Lactobacillaceae</taxon>
        <taxon>Ligilactobacillus</taxon>
    </lineage>
</organism>
<evidence type="ECO:0000256" key="1">
    <source>
        <dbReference type="SAM" id="Phobius"/>
    </source>
</evidence>
<evidence type="ECO:0000313" key="2">
    <source>
        <dbReference type="EMBL" id="EFZ35260.1"/>
    </source>
</evidence>
<feature type="transmembrane region" description="Helical" evidence="1">
    <location>
        <begin position="50"/>
        <end position="69"/>
    </location>
</feature>
<protein>
    <submittedName>
        <fullName evidence="2">Uncharacterized protein</fullName>
    </submittedName>
</protein>
<dbReference type="EMBL" id="ACGS02000025">
    <property type="protein sequence ID" value="EFZ35260.1"/>
    <property type="molecule type" value="Genomic_DNA"/>
</dbReference>
<keyword evidence="1" id="KW-0472">Membrane</keyword>
<comment type="caution">
    <text evidence="2">The sequence shown here is derived from an EMBL/GenBank/DDBJ whole genome shotgun (WGS) entry which is preliminary data.</text>
</comment>
<dbReference type="AlphaFoldDB" id="E7FP08"/>
<keyword evidence="1" id="KW-0812">Transmembrane</keyword>
<gene>
    <name evidence="2" type="ORF">HMPREF0542_10635</name>
</gene>
<feature type="transmembrane region" description="Helical" evidence="1">
    <location>
        <begin position="20"/>
        <end position="44"/>
    </location>
</feature>
<dbReference type="Proteomes" id="UP000004099">
    <property type="component" value="Unassembled WGS sequence"/>
</dbReference>